<reference evidence="3" key="1">
    <citation type="submission" date="2019-11" db="EMBL/GenBank/DDBJ databases">
        <authorList>
            <person name="Feng L."/>
        </authorList>
    </citation>
    <scope>NUCLEOTIDE SEQUENCE</scope>
    <source>
        <strain evidence="3">VatypicaLFYP47</strain>
    </source>
</reference>
<dbReference type="Pfam" id="PF20441">
    <property type="entry name" value="TerL_nuclease"/>
    <property type="match status" value="1"/>
</dbReference>
<proteinExistence type="predicted"/>
<organism evidence="3">
    <name type="scientific">Veillonella atypica</name>
    <dbReference type="NCBI Taxonomy" id="39777"/>
    <lineage>
        <taxon>Bacteria</taxon>
        <taxon>Bacillati</taxon>
        <taxon>Bacillota</taxon>
        <taxon>Negativicutes</taxon>
        <taxon>Veillonellales</taxon>
        <taxon>Veillonellaceae</taxon>
        <taxon>Veillonella</taxon>
    </lineage>
</organism>
<dbReference type="InterPro" id="IPR046461">
    <property type="entry name" value="TerL_ATPase"/>
</dbReference>
<dbReference type="PANTHER" id="PTHR41287:SF1">
    <property type="entry name" value="PROTEIN YMFN"/>
    <property type="match status" value="1"/>
</dbReference>
<dbReference type="Pfam" id="PF03354">
    <property type="entry name" value="TerL_ATPase"/>
    <property type="match status" value="1"/>
</dbReference>
<name>A0A6N2ZRC5_9FIRM</name>
<evidence type="ECO:0000259" key="2">
    <source>
        <dbReference type="Pfam" id="PF20441"/>
    </source>
</evidence>
<sequence>MNPIREYYNQIIDGEIVVSDRVRRIYKHLVDKLENPSQYIYDKDRAEVAIDFIELFCKHSKGKWAGKPVILELWQKAMIAALFGFVDKDTKARQYQELILIVARKNGKSTVAAAIGLFLLVADGEMGAEIYSAATKRDQAKIIWDEAAKMIKKSKSLNKVCHIRVNRILCDVNDGKFVPLASDSNNLDGLNVHGALIDELHAIKDKNLYDVIVDGMSAREQPLTIITSTAGTVRENIYDIKYDEACQIVDGYDDEQGYKNERILPIIYELDSRKEWTDPNCWAKANPGLGTIKSISQLAEKVKSAQNNPIHVTNLLTKDFNVRETSSEAFLTFEQLNNIATYDIAKLKPRYGIGGIDLSATTDLTCATLLFMIPNDPVKYIKQMYWIPEDLFEKRVQEDKVPYDVWYKRGFIRKSPGNRIDYRLIVDWFKERQTEDDIYLYKCGYDGWSATYFVEDMKSEFGRSVMNPVIQGKKTLSGPMKALGAELEAKLINYDNNPILKWCMANVEIDVDRNGNIQPTKSIHAKKRIDGFASMLDAYVEYERNQEDYHNVI</sequence>
<gene>
    <name evidence="3" type="ORF">VALFYP47_00882</name>
</gene>
<dbReference type="InterPro" id="IPR005021">
    <property type="entry name" value="Terminase_largesu-like"/>
</dbReference>
<protein>
    <submittedName>
        <fullName evidence="3">Phage Terminase</fullName>
    </submittedName>
</protein>
<accession>A0A6N2ZRC5</accession>
<evidence type="ECO:0000259" key="1">
    <source>
        <dbReference type="Pfam" id="PF03354"/>
    </source>
</evidence>
<evidence type="ECO:0000313" key="3">
    <source>
        <dbReference type="EMBL" id="VYT80506.1"/>
    </source>
</evidence>
<dbReference type="InterPro" id="IPR027417">
    <property type="entry name" value="P-loop_NTPase"/>
</dbReference>
<feature type="domain" description="Terminase large subunit-like ATPase" evidence="1">
    <location>
        <begin position="74"/>
        <end position="242"/>
    </location>
</feature>
<feature type="domain" description="Terminase large subunit-like endonuclease" evidence="2">
    <location>
        <begin position="267"/>
        <end position="541"/>
    </location>
</feature>
<dbReference type="GO" id="GO:0004519">
    <property type="term" value="F:endonuclease activity"/>
    <property type="evidence" value="ECO:0007669"/>
    <property type="project" value="InterPro"/>
</dbReference>
<dbReference type="Gene3D" id="3.40.50.300">
    <property type="entry name" value="P-loop containing nucleotide triphosphate hydrolases"/>
    <property type="match status" value="1"/>
</dbReference>
<dbReference type="EMBL" id="CACRUN010000008">
    <property type="protein sequence ID" value="VYT80506.1"/>
    <property type="molecule type" value="Genomic_DNA"/>
</dbReference>
<dbReference type="AlphaFoldDB" id="A0A6N2ZRC5"/>
<dbReference type="InterPro" id="IPR046462">
    <property type="entry name" value="TerL_nuclease"/>
</dbReference>
<dbReference type="PANTHER" id="PTHR41287">
    <property type="match status" value="1"/>
</dbReference>